<protein>
    <recommendedName>
        <fullName evidence="6">RING-type domain-containing protein</fullName>
    </recommendedName>
</protein>
<dbReference type="GO" id="GO:0003697">
    <property type="term" value="F:single-stranded DNA binding"/>
    <property type="evidence" value="ECO:0007669"/>
    <property type="project" value="InterPro"/>
</dbReference>
<dbReference type="InterPro" id="IPR018957">
    <property type="entry name" value="Znf_C3HC4_RING-type"/>
</dbReference>
<dbReference type="PROSITE" id="PS00518">
    <property type="entry name" value="ZF_RING_1"/>
    <property type="match status" value="1"/>
</dbReference>
<dbReference type="InParanoid" id="A0A4Q1BFI3"/>
<dbReference type="GO" id="GO:0005634">
    <property type="term" value="C:nucleus"/>
    <property type="evidence" value="ECO:0007669"/>
    <property type="project" value="TreeGrafter"/>
</dbReference>
<dbReference type="OrthoDB" id="6105938at2759"/>
<dbReference type="PROSITE" id="PS50089">
    <property type="entry name" value="ZF_RING_2"/>
    <property type="match status" value="1"/>
</dbReference>
<dbReference type="EMBL" id="SDIL01000158">
    <property type="protein sequence ID" value="RXK35121.1"/>
    <property type="molecule type" value="Genomic_DNA"/>
</dbReference>
<feature type="compositionally biased region" description="Low complexity" evidence="5">
    <location>
        <begin position="268"/>
        <end position="278"/>
    </location>
</feature>
<feature type="region of interest" description="Disordered" evidence="5">
    <location>
        <begin position="1"/>
        <end position="63"/>
    </location>
</feature>
<dbReference type="InterPro" id="IPR039577">
    <property type="entry name" value="Rad18"/>
</dbReference>
<name>A0A4Q1BFI3_TREME</name>
<evidence type="ECO:0000256" key="3">
    <source>
        <dbReference type="ARBA" id="ARBA00022833"/>
    </source>
</evidence>
<sequence length="314" mass="35871">MPDYRYHDATPSSSRRPSRLLHSEDVSHFYPSHENPSSRSGASSRLRETSAAPSRAKTSKTSQSRIVRTFEEVTNVVPTEELYDEMECSICSHVLGCPQTIVPCGHSFCGPCAWEWIKLHENYTCPQCRAEVYREYPYIPNIVLDQIIERKLRSLRPGKQKDDYLAEREAKLKSWKEIHVEPRTIPRPRLTPPPPRLMTDLLRLLGDGLVEPYRFQTDPIPRPLFRTPVEPYPVQRHQETDPTRVIIPSSLPATPSRRVTGRERDPVDSSPSVESPGSRTRPSASARLEVRQARGREVGTRYQPYVISDSDSSD</sequence>
<evidence type="ECO:0000256" key="1">
    <source>
        <dbReference type="ARBA" id="ARBA00022723"/>
    </source>
</evidence>
<feature type="compositionally biased region" description="Polar residues" evidence="5">
    <location>
        <begin position="34"/>
        <end position="43"/>
    </location>
</feature>
<comment type="caution">
    <text evidence="7">The sequence shown here is derived from an EMBL/GenBank/DDBJ whole genome shotgun (WGS) entry which is preliminary data.</text>
</comment>
<dbReference type="STRING" id="5217.A0A4Q1BFI3"/>
<reference evidence="7 8" key="1">
    <citation type="submission" date="2016-06" db="EMBL/GenBank/DDBJ databases">
        <title>Evolution of pathogenesis and genome organization in the Tremellales.</title>
        <authorList>
            <person name="Cuomo C."/>
            <person name="Litvintseva A."/>
            <person name="Heitman J."/>
            <person name="Chen Y."/>
            <person name="Sun S."/>
            <person name="Springer D."/>
            <person name="Dromer F."/>
            <person name="Young S."/>
            <person name="Zeng Q."/>
            <person name="Chapman S."/>
            <person name="Gujja S."/>
            <person name="Saif S."/>
            <person name="Birren B."/>
        </authorList>
    </citation>
    <scope>NUCLEOTIDE SEQUENCE [LARGE SCALE GENOMIC DNA]</scope>
    <source>
        <strain evidence="7 8">ATCC 28783</strain>
    </source>
</reference>
<evidence type="ECO:0000256" key="2">
    <source>
        <dbReference type="ARBA" id="ARBA00022771"/>
    </source>
</evidence>
<feature type="domain" description="RING-type" evidence="6">
    <location>
        <begin position="88"/>
        <end position="129"/>
    </location>
</feature>
<evidence type="ECO:0000313" key="8">
    <source>
        <dbReference type="Proteomes" id="UP000289152"/>
    </source>
</evidence>
<dbReference type="GO" id="GO:0097505">
    <property type="term" value="C:Rad6-Rad18 complex"/>
    <property type="evidence" value="ECO:0007669"/>
    <property type="project" value="TreeGrafter"/>
</dbReference>
<dbReference type="VEuPathDB" id="FungiDB:TREMEDRAFT_64718"/>
<organism evidence="7 8">
    <name type="scientific">Tremella mesenterica</name>
    <name type="common">Jelly fungus</name>
    <dbReference type="NCBI Taxonomy" id="5217"/>
    <lineage>
        <taxon>Eukaryota</taxon>
        <taxon>Fungi</taxon>
        <taxon>Dikarya</taxon>
        <taxon>Basidiomycota</taxon>
        <taxon>Agaricomycotina</taxon>
        <taxon>Tremellomycetes</taxon>
        <taxon>Tremellales</taxon>
        <taxon>Tremellaceae</taxon>
        <taxon>Tremella</taxon>
    </lineage>
</organism>
<dbReference type="AlphaFoldDB" id="A0A4Q1BFI3"/>
<keyword evidence="1" id="KW-0479">Metal-binding</keyword>
<dbReference type="Pfam" id="PF00097">
    <property type="entry name" value="zf-C3HC4"/>
    <property type="match status" value="1"/>
</dbReference>
<keyword evidence="3" id="KW-0862">Zinc</keyword>
<evidence type="ECO:0000256" key="5">
    <source>
        <dbReference type="SAM" id="MobiDB-lite"/>
    </source>
</evidence>
<feature type="compositionally biased region" description="Basic and acidic residues" evidence="5">
    <location>
        <begin position="288"/>
        <end position="299"/>
    </location>
</feature>
<dbReference type="Proteomes" id="UP000289152">
    <property type="component" value="Unassembled WGS sequence"/>
</dbReference>
<gene>
    <name evidence="7" type="ORF">M231_07638</name>
</gene>
<dbReference type="GO" id="GO:0006513">
    <property type="term" value="P:protein monoubiquitination"/>
    <property type="evidence" value="ECO:0007669"/>
    <property type="project" value="InterPro"/>
</dbReference>
<dbReference type="Gene3D" id="3.30.40.10">
    <property type="entry name" value="Zinc/RING finger domain, C3HC4 (zinc finger)"/>
    <property type="match status" value="1"/>
</dbReference>
<keyword evidence="8" id="KW-1185">Reference proteome</keyword>
<dbReference type="InterPro" id="IPR001841">
    <property type="entry name" value="Znf_RING"/>
</dbReference>
<dbReference type="InterPro" id="IPR013083">
    <property type="entry name" value="Znf_RING/FYVE/PHD"/>
</dbReference>
<dbReference type="PANTHER" id="PTHR14134">
    <property type="entry name" value="E3 UBIQUITIN-PROTEIN LIGASE RAD18"/>
    <property type="match status" value="1"/>
</dbReference>
<dbReference type="InterPro" id="IPR017907">
    <property type="entry name" value="Znf_RING_CS"/>
</dbReference>
<dbReference type="GO" id="GO:0008270">
    <property type="term" value="F:zinc ion binding"/>
    <property type="evidence" value="ECO:0007669"/>
    <property type="project" value="UniProtKB-KW"/>
</dbReference>
<accession>A0A4Q1BFI3</accession>
<dbReference type="GO" id="GO:0061630">
    <property type="term" value="F:ubiquitin protein ligase activity"/>
    <property type="evidence" value="ECO:0007669"/>
    <property type="project" value="InterPro"/>
</dbReference>
<keyword evidence="2 4" id="KW-0863">Zinc-finger</keyword>
<evidence type="ECO:0000256" key="4">
    <source>
        <dbReference type="PROSITE-ProRule" id="PRU00175"/>
    </source>
</evidence>
<evidence type="ECO:0000259" key="6">
    <source>
        <dbReference type="PROSITE" id="PS50089"/>
    </source>
</evidence>
<evidence type="ECO:0000313" key="7">
    <source>
        <dbReference type="EMBL" id="RXK35121.1"/>
    </source>
</evidence>
<dbReference type="SUPFAM" id="SSF57850">
    <property type="entry name" value="RING/U-box"/>
    <property type="match status" value="1"/>
</dbReference>
<feature type="region of interest" description="Disordered" evidence="5">
    <location>
        <begin position="233"/>
        <end position="314"/>
    </location>
</feature>
<proteinExistence type="predicted"/>
<dbReference type="GO" id="GO:0006301">
    <property type="term" value="P:DNA damage tolerance"/>
    <property type="evidence" value="ECO:0007669"/>
    <property type="project" value="InterPro"/>
</dbReference>
<dbReference type="PANTHER" id="PTHR14134:SF2">
    <property type="entry name" value="E3 UBIQUITIN-PROTEIN LIGASE RAD18"/>
    <property type="match status" value="1"/>
</dbReference>